<keyword evidence="7" id="KW-0630">Potassium</keyword>
<dbReference type="EnsemblMetazoa" id="CLYHEMT015249.4">
    <property type="protein sequence ID" value="CLYHEMP015249.4"/>
    <property type="gene ID" value="CLYHEMG015249"/>
</dbReference>
<dbReference type="InterPro" id="IPR014710">
    <property type="entry name" value="RmlC-like_jellyroll"/>
</dbReference>
<feature type="transmembrane region" description="Helical" evidence="13">
    <location>
        <begin position="349"/>
        <end position="370"/>
    </location>
</feature>
<evidence type="ECO:0000256" key="9">
    <source>
        <dbReference type="ARBA" id="ARBA00023065"/>
    </source>
</evidence>
<dbReference type="SUPFAM" id="SSF51206">
    <property type="entry name" value="cAMP-binding domain-like"/>
    <property type="match status" value="1"/>
</dbReference>
<reference evidence="15" key="1">
    <citation type="submission" date="2021-01" db="UniProtKB">
        <authorList>
            <consortium name="EnsemblMetazoa"/>
        </authorList>
    </citation>
    <scope>IDENTIFICATION</scope>
</reference>
<keyword evidence="8 13" id="KW-1133">Transmembrane helix</keyword>
<dbReference type="GeneID" id="136806508"/>
<dbReference type="PROSITE" id="PS50042">
    <property type="entry name" value="CNMP_BINDING_3"/>
    <property type="match status" value="1"/>
</dbReference>
<keyword evidence="4 13" id="KW-0812">Transmembrane</keyword>
<evidence type="ECO:0000256" key="3">
    <source>
        <dbReference type="ARBA" id="ARBA00022538"/>
    </source>
</evidence>
<dbReference type="SUPFAM" id="SSF81324">
    <property type="entry name" value="Voltage-gated potassium channels"/>
    <property type="match status" value="1"/>
</dbReference>
<keyword evidence="3" id="KW-0633">Potassium transport</keyword>
<keyword evidence="12" id="KW-0175">Coiled coil</keyword>
<evidence type="ECO:0000259" key="14">
    <source>
        <dbReference type="PROSITE" id="PS50042"/>
    </source>
</evidence>
<keyword evidence="16" id="KW-1185">Reference proteome</keyword>
<evidence type="ECO:0000256" key="10">
    <source>
        <dbReference type="ARBA" id="ARBA00023136"/>
    </source>
</evidence>
<dbReference type="GO" id="GO:0005886">
    <property type="term" value="C:plasma membrane"/>
    <property type="evidence" value="ECO:0007669"/>
    <property type="project" value="TreeGrafter"/>
</dbReference>
<proteinExistence type="predicted"/>
<dbReference type="OrthoDB" id="432483at2759"/>
<keyword evidence="9" id="KW-0406">Ion transport</keyword>
<dbReference type="Pfam" id="PF00520">
    <property type="entry name" value="Ion_trans"/>
    <property type="match status" value="1"/>
</dbReference>
<dbReference type="Gene3D" id="1.10.287.70">
    <property type="match status" value="1"/>
</dbReference>
<evidence type="ECO:0000256" key="8">
    <source>
        <dbReference type="ARBA" id="ARBA00022989"/>
    </source>
</evidence>
<evidence type="ECO:0000256" key="1">
    <source>
        <dbReference type="ARBA" id="ARBA00004141"/>
    </source>
</evidence>
<keyword evidence="2" id="KW-0813">Transport</keyword>
<feature type="transmembrane region" description="Helical" evidence="13">
    <location>
        <begin position="221"/>
        <end position="245"/>
    </location>
</feature>
<keyword evidence="5" id="KW-0631">Potassium channel</keyword>
<dbReference type="InterPro" id="IPR000595">
    <property type="entry name" value="cNMP-bd_dom"/>
</dbReference>
<evidence type="ECO:0000256" key="4">
    <source>
        <dbReference type="ARBA" id="ARBA00022692"/>
    </source>
</evidence>
<dbReference type="PANTHER" id="PTHR10217">
    <property type="entry name" value="VOLTAGE AND LIGAND GATED POTASSIUM CHANNEL"/>
    <property type="match status" value="1"/>
</dbReference>
<dbReference type="InterPro" id="IPR003938">
    <property type="entry name" value="K_chnl_volt-dep_EAG/ELK/ERG"/>
</dbReference>
<protein>
    <recommendedName>
        <fullName evidence="14">Cyclic nucleotide-binding domain-containing protein</fullName>
    </recommendedName>
</protein>
<dbReference type="SMART" id="SM00100">
    <property type="entry name" value="cNMP"/>
    <property type="match status" value="1"/>
</dbReference>
<dbReference type="GO" id="GO:0005242">
    <property type="term" value="F:inward rectifier potassium channel activity"/>
    <property type="evidence" value="ECO:0007669"/>
    <property type="project" value="TreeGrafter"/>
</dbReference>
<evidence type="ECO:0000313" key="16">
    <source>
        <dbReference type="Proteomes" id="UP000594262"/>
    </source>
</evidence>
<evidence type="ECO:0000313" key="15">
    <source>
        <dbReference type="EnsemblMetazoa" id="CLYHEMP015249.4"/>
    </source>
</evidence>
<evidence type="ECO:0000256" key="7">
    <source>
        <dbReference type="ARBA" id="ARBA00022958"/>
    </source>
</evidence>
<dbReference type="GO" id="GO:0042391">
    <property type="term" value="P:regulation of membrane potential"/>
    <property type="evidence" value="ECO:0007669"/>
    <property type="project" value="TreeGrafter"/>
</dbReference>
<feature type="coiled-coil region" evidence="12">
    <location>
        <begin position="724"/>
        <end position="758"/>
    </location>
</feature>
<evidence type="ECO:0000256" key="13">
    <source>
        <dbReference type="SAM" id="Phobius"/>
    </source>
</evidence>
<dbReference type="InterPro" id="IPR050818">
    <property type="entry name" value="KCNH_animal-type"/>
</dbReference>
<dbReference type="Gene3D" id="2.60.120.10">
    <property type="entry name" value="Jelly Rolls"/>
    <property type="match status" value="1"/>
</dbReference>
<evidence type="ECO:0000256" key="2">
    <source>
        <dbReference type="ARBA" id="ARBA00022448"/>
    </source>
</evidence>
<keyword evidence="10 13" id="KW-0472">Membrane</keyword>
<evidence type="ECO:0000256" key="11">
    <source>
        <dbReference type="ARBA" id="ARBA00023303"/>
    </source>
</evidence>
<dbReference type="Gene3D" id="1.10.1200.260">
    <property type="match status" value="1"/>
</dbReference>
<feature type="transmembrane region" description="Helical" evidence="13">
    <location>
        <begin position="118"/>
        <end position="139"/>
    </location>
</feature>
<feature type="transmembrane region" description="Helical" evidence="13">
    <location>
        <begin position="77"/>
        <end position="98"/>
    </location>
</feature>
<organism evidence="15 16">
    <name type="scientific">Clytia hemisphaerica</name>
    <dbReference type="NCBI Taxonomy" id="252671"/>
    <lineage>
        <taxon>Eukaryota</taxon>
        <taxon>Metazoa</taxon>
        <taxon>Cnidaria</taxon>
        <taxon>Hydrozoa</taxon>
        <taxon>Hydroidolina</taxon>
        <taxon>Leptothecata</taxon>
        <taxon>Obeliida</taxon>
        <taxon>Clytiidae</taxon>
        <taxon>Clytia</taxon>
    </lineage>
</organism>
<dbReference type="AlphaFoldDB" id="A0A7M5WZ48"/>
<keyword evidence="6" id="KW-0851">Voltage-gated channel</keyword>
<name>A0A7M5WZ48_9CNID</name>
<feature type="domain" description="Cyclic nucleotide-binding" evidence="14">
    <location>
        <begin position="449"/>
        <end position="557"/>
    </location>
</feature>
<comment type="subcellular location">
    <subcellularLocation>
        <location evidence="1">Membrane</location>
        <topology evidence="1">Multi-pass membrane protein</topology>
    </subcellularLocation>
</comment>
<accession>A0A7M5WZ48</accession>
<keyword evidence="11" id="KW-0407">Ion channel</keyword>
<dbReference type="PANTHER" id="PTHR10217:SF548">
    <property type="entry name" value="GH12235P"/>
    <property type="match status" value="1"/>
</dbReference>
<dbReference type="Proteomes" id="UP000594262">
    <property type="component" value="Unplaced"/>
</dbReference>
<evidence type="ECO:0000256" key="6">
    <source>
        <dbReference type="ARBA" id="ARBA00022882"/>
    </source>
</evidence>
<dbReference type="InterPro" id="IPR018490">
    <property type="entry name" value="cNMP-bd_dom_sf"/>
</dbReference>
<sequence>MTAIIVRQIFQNNGAGQITQTSTTAMQGGFPSQPAIRSNNREPLSSKVKKCQCDMDWFFKWYNKQKFLINHEGRFKVMWDWLVLLLVIFTAIQVPFYATFTRTAPVIFDIGDGGHSEAIVILTTMVDLIFIVDIFLNFRTTYVRSSSELKEQDSKKIAKHYLKTWFLIDLLAAIPFDLMVHDHENNSNSNASTVIGLLKSARLLRLFRVARKLDRYSEHGYAVLFLLMCFFMLISHWLACVWNFIATHEEHIDDSWVRRLNDDIYPPLKEQIKCCCNRIAQNVLMNKSLINTTISNFTNIAGTVKQLPPIQLGVGERYIASLYFIVSSLTGVGFGNIAATTVYEQTFSVILMMLGTLLYACIFGNMVAIVQRSYSRQTLYHNNMTSMREFLHFYKIPHDLQNNINNYTRREWLLSPALEAKTMLSNFPECLQADLTYELYQHVFFKNSAFREATLSCMRALSMKMHTMTLQANLCILRRGDEIDKLYIIEKGEIEVQIKNPETGDSQHGNKIKLGKDKTFGYDVKMMPRKPKSNSNVRTTILSEIHYIDKNDLLEIFDTYPKFAENFRHHYSHGFDLNDVEEEGYFTTPVRKQKVHSNLLARQAAPIINRIHRFSKRRKSHTFNGEIAKVRSENCLLDPRYSLKTTFSEPEENLTMSNDELSSSRKPKTSIGQFKKRALQQTMSDTSSVASNSSTIHLRPLTPHVTPRRKLTAPATSPFLSPTKLDIETRLDNLENKVEDVNKKNEQKLNQILRLLTELTYDTRQKSPTISSNQSEESLNHKNVKEDETLNHFLDTYTTSSAEHHKDNNINFTMNVVDCGDDLVDCNETTPWLQESQG</sequence>
<feature type="transmembrane region" description="Helical" evidence="13">
    <location>
        <begin position="322"/>
        <end position="343"/>
    </location>
</feature>
<dbReference type="CDD" id="cd00038">
    <property type="entry name" value="CAP_ED"/>
    <property type="match status" value="1"/>
</dbReference>
<dbReference type="GO" id="GO:0034702">
    <property type="term" value="C:monoatomic ion channel complex"/>
    <property type="evidence" value="ECO:0007669"/>
    <property type="project" value="UniProtKB-KW"/>
</dbReference>
<dbReference type="PRINTS" id="PR01463">
    <property type="entry name" value="EAGCHANLFMLY"/>
</dbReference>
<evidence type="ECO:0000256" key="12">
    <source>
        <dbReference type="SAM" id="Coils"/>
    </source>
</evidence>
<evidence type="ECO:0000256" key="5">
    <source>
        <dbReference type="ARBA" id="ARBA00022826"/>
    </source>
</evidence>
<dbReference type="InterPro" id="IPR005821">
    <property type="entry name" value="Ion_trans_dom"/>
</dbReference>
<dbReference type="RefSeq" id="XP_066919196.1">
    <property type="nucleotide sequence ID" value="XM_067063095.1"/>
</dbReference>